<dbReference type="Proteomes" id="UP000237105">
    <property type="component" value="Unassembled WGS sequence"/>
</dbReference>
<proteinExistence type="predicted"/>
<name>A0A2P5D660_PARAD</name>
<evidence type="ECO:0008006" key="3">
    <source>
        <dbReference type="Google" id="ProtNLM"/>
    </source>
</evidence>
<protein>
    <recommendedName>
        <fullName evidence="3">Pheromone shutdown</fullName>
    </recommendedName>
</protein>
<dbReference type="GO" id="GO:0005741">
    <property type="term" value="C:mitochondrial outer membrane"/>
    <property type="evidence" value="ECO:0007669"/>
    <property type="project" value="TreeGrafter"/>
</dbReference>
<reference evidence="2" key="1">
    <citation type="submission" date="2016-06" db="EMBL/GenBank/DDBJ databases">
        <title>Parallel loss of symbiosis genes in relatives of nitrogen-fixing non-legume Parasponia.</title>
        <authorList>
            <person name="Van Velzen R."/>
            <person name="Holmer R."/>
            <person name="Bu F."/>
            <person name="Rutten L."/>
            <person name="Van Zeijl A."/>
            <person name="Liu W."/>
            <person name="Santuari L."/>
            <person name="Cao Q."/>
            <person name="Sharma T."/>
            <person name="Shen D."/>
            <person name="Roswanjaya Y."/>
            <person name="Wardhani T."/>
            <person name="Kalhor M.S."/>
            <person name="Jansen J."/>
            <person name="Van den Hoogen J."/>
            <person name="Gungor B."/>
            <person name="Hartog M."/>
            <person name="Hontelez J."/>
            <person name="Verver J."/>
            <person name="Yang W.-C."/>
            <person name="Schijlen E."/>
            <person name="Repin R."/>
            <person name="Schilthuizen M."/>
            <person name="Schranz E."/>
            <person name="Heidstra R."/>
            <person name="Miyata K."/>
            <person name="Fedorova E."/>
            <person name="Kohlen W."/>
            <person name="Bisseling T."/>
            <person name="Smit S."/>
            <person name="Geurts R."/>
        </authorList>
    </citation>
    <scope>NUCLEOTIDE SEQUENCE [LARGE SCALE GENOMIC DNA]</scope>
    <source>
        <strain evidence="2">cv. WU1-14</strain>
    </source>
</reference>
<organism evidence="1 2">
    <name type="scientific">Parasponia andersonii</name>
    <name type="common">Sponia andersonii</name>
    <dbReference type="NCBI Taxonomy" id="3476"/>
    <lineage>
        <taxon>Eukaryota</taxon>
        <taxon>Viridiplantae</taxon>
        <taxon>Streptophyta</taxon>
        <taxon>Embryophyta</taxon>
        <taxon>Tracheophyta</taxon>
        <taxon>Spermatophyta</taxon>
        <taxon>Magnoliopsida</taxon>
        <taxon>eudicotyledons</taxon>
        <taxon>Gunneridae</taxon>
        <taxon>Pentapetalae</taxon>
        <taxon>rosids</taxon>
        <taxon>fabids</taxon>
        <taxon>Rosales</taxon>
        <taxon>Cannabaceae</taxon>
        <taxon>Parasponia</taxon>
    </lineage>
</organism>
<evidence type="ECO:0000313" key="1">
    <source>
        <dbReference type="EMBL" id="PON68774.1"/>
    </source>
</evidence>
<evidence type="ECO:0000313" key="2">
    <source>
        <dbReference type="Proteomes" id="UP000237105"/>
    </source>
</evidence>
<dbReference type="AlphaFoldDB" id="A0A2P5D660"/>
<dbReference type="PANTHER" id="PTHR21530:SF7">
    <property type="entry name" value="TRAB DOMAIN-CONTAINING PROTEIN"/>
    <property type="match status" value="1"/>
</dbReference>
<dbReference type="InterPro" id="IPR046345">
    <property type="entry name" value="TraB_PrgY-like"/>
</dbReference>
<gene>
    <name evidence="1" type="ORF">PanWU01x14_093800</name>
</gene>
<sequence>MAEVMKKNEDYVPLFRMAWAKAAVDSGIKTHESEYGGKAILGDRPVKITLKMTSGKLSHWDKIKLPFSLISLALRKKHIEQRMTSEKMPFWRRIMPISLSFQKDLPSQKDLKKVVKERLDDVNGEMLALMMEEIKKRFPTVVETCIHERDLKHSSVVAVVGKGHLQGIKKHWKQHIVLKDLLEITSEKAAVSGACKDT</sequence>
<dbReference type="OrthoDB" id="48306at2759"/>
<dbReference type="PANTHER" id="PTHR21530">
    <property type="entry name" value="PHEROMONE SHUTDOWN PROTEIN"/>
    <property type="match status" value="1"/>
</dbReference>
<accession>A0A2P5D660</accession>
<keyword evidence="2" id="KW-1185">Reference proteome</keyword>
<dbReference type="EMBL" id="JXTB01000060">
    <property type="protein sequence ID" value="PON68774.1"/>
    <property type="molecule type" value="Genomic_DNA"/>
</dbReference>
<comment type="caution">
    <text evidence="1">The sequence shown here is derived from an EMBL/GenBank/DDBJ whole genome shotgun (WGS) entry which is preliminary data.</text>
</comment>